<dbReference type="InterPro" id="IPR031166">
    <property type="entry name" value="G_ENGA"/>
</dbReference>
<feature type="compositionally biased region" description="Basic residues" evidence="11">
    <location>
        <begin position="442"/>
        <end position="453"/>
    </location>
</feature>
<dbReference type="InterPro" id="IPR006073">
    <property type="entry name" value="GTP-bd"/>
</dbReference>
<proteinExistence type="inferred from homology"/>
<accession>A0A6S6TEN1</accession>
<evidence type="ECO:0000256" key="3">
    <source>
        <dbReference type="ARBA" id="ARBA00022517"/>
    </source>
</evidence>
<comment type="subunit">
    <text evidence="8">Associates with the 50S ribosomal subunit.</text>
</comment>
<dbReference type="PROSITE" id="PS51712">
    <property type="entry name" value="G_ENGA"/>
    <property type="match status" value="2"/>
</dbReference>
<dbReference type="PANTHER" id="PTHR43834">
    <property type="entry name" value="GTPASE DER"/>
    <property type="match status" value="1"/>
</dbReference>
<keyword evidence="6 8" id="KW-0342">GTP-binding</keyword>
<dbReference type="FunFam" id="3.40.50.300:FF:000057">
    <property type="entry name" value="GTPase Der"/>
    <property type="match status" value="1"/>
</dbReference>
<dbReference type="EMBL" id="CACVAY010000063">
    <property type="protein sequence ID" value="CAA6813851.1"/>
    <property type="molecule type" value="Genomic_DNA"/>
</dbReference>
<dbReference type="Gene3D" id="3.30.300.20">
    <property type="match status" value="1"/>
</dbReference>
<dbReference type="PIRSF" id="PIRSF006485">
    <property type="entry name" value="GTP-binding_EngA"/>
    <property type="match status" value="1"/>
</dbReference>
<evidence type="ECO:0000256" key="1">
    <source>
        <dbReference type="ARBA" id="ARBA00008279"/>
    </source>
</evidence>
<organism evidence="13">
    <name type="scientific">uncultured Thiotrichaceae bacterium</name>
    <dbReference type="NCBI Taxonomy" id="298394"/>
    <lineage>
        <taxon>Bacteria</taxon>
        <taxon>Pseudomonadati</taxon>
        <taxon>Pseudomonadota</taxon>
        <taxon>Gammaproteobacteria</taxon>
        <taxon>Thiotrichales</taxon>
        <taxon>Thiotrichaceae</taxon>
        <taxon>environmental samples</taxon>
    </lineage>
</organism>
<feature type="domain" description="EngA-type G" evidence="12">
    <location>
        <begin position="3"/>
        <end position="166"/>
    </location>
</feature>
<feature type="region of interest" description="Disordered" evidence="11">
    <location>
        <begin position="433"/>
        <end position="453"/>
    </location>
</feature>
<feature type="domain" description="EngA-type G" evidence="12">
    <location>
        <begin position="177"/>
        <end position="350"/>
    </location>
</feature>
<dbReference type="InterPro" id="IPR027417">
    <property type="entry name" value="P-loop_NTPase"/>
</dbReference>
<dbReference type="GO" id="GO:0005525">
    <property type="term" value="F:GTP binding"/>
    <property type="evidence" value="ECO:0007669"/>
    <property type="project" value="UniProtKB-UniRule"/>
</dbReference>
<dbReference type="InterPro" id="IPR016484">
    <property type="entry name" value="GTPase_Der"/>
</dbReference>
<evidence type="ECO:0000256" key="11">
    <source>
        <dbReference type="SAM" id="MobiDB-lite"/>
    </source>
</evidence>
<reference evidence="13" key="1">
    <citation type="submission" date="2020-01" db="EMBL/GenBank/DDBJ databases">
        <authorList>
            <person name="Meier V. D."/>
            <person name="Meier V D."/>
        </authorList>
    </citation>
    <scope>NUCLEOTIDE SEQUENCE</scope>
    <source>
        <strain evidence="13">HLG_WM_MAG_07</strain>
    </source>
</reference>
<evidence type="ECO:0000259" key="12">
    <source>
        <dbReference type="PROSITE" id="PS51712"/>
    </source>
</evidence>
<feature type="binding site" evidence="8">
    <location>
        <begin position="56"/>
        <end position="60"/>
    </location>
    <ligand>
        <name>GTP</name>
        <dbReference type="ChEBI" id="CHEBI:37565"/>
        <label>1</label>
    </ligand>
</feature>
<dbReference type="FunFam" id="3.40.50.300:FF:000040">
    <property type="entry name" value="GTPase Der"/>
    <property type="match status" value="1"/>
</dbReference>
<feature type="binding site" evidence="8">
    <location>
        <begin position="230"/>
        <end position="234"/>
    </location>
    <ligand>
        <name>GTP</name>
        <dbReference type="ChEBI" id="CHEBI:37565"/>
        <label>2</label>
    </ligand>
</feature>
<evidence type="ECO:0000256" key="7">
    <source>
        <dbReference type="ARBA" id="ARBA00032345"/>
    </source>
</evidence>
<feature type="binding site" evidence="8">
    <location>
        <begin position="183"/>
        <end position="190"/>
    </location>
    <ligand>
        <name>GTP</name>
        <dbReference type="ChEBI" id="CHEBI:37565"/>
        <label>2</label>
    </ligand>
</feature>
<evidence type="ECO:0000256" key="10">
    <source>
        <dbReference type="RuleBase" id="RU004481"/>
    </source>
</evidence>
<dbReference type="SUPFAM" id="SSF52540">
    <property type="entry name" value="P-loop containing nucleoside triphosphate hydrolases"/>
    <property type="match status" value="2"/>
</dbReference>
<dbReference type="Pfam" id="PF01926">
    <property type="entry name" value="MMR_HSR1"/>
    <property type="match status" value="2"/>
</dbReference>
<keyword evidence="3 8" id="KW-0690">Ribosome biogenesis</keyword>
<dbReference type="PRINTS" id="PR00326">
    <property type="entry name" value="GTP1OBG"/>
</dbReference>
<dbReference type="InterPro" id="IPR015946">
    <property type="entry name" value="KH_dom-like_a/b"/>
</dbReference>
<dbReference type="CDD" id="cd01894">
    <property type="entry name" value="EngA1"/>
    <property type="match status" value="1"/>
</dbReference>
<comment type="function">
    <text evidence="8 10">GTPase that plays an essential role in the late steps of ribosome biogenesis.</text>
</comment>
<dbReference type="SMART" id="SM00382">
    <property type="entry name" value="AAA"/>
    <property type="match status" value="2"/>
</dbReference>
<dbReference type="NCBIfam" id="TIGR00231">
    <property type="entry name" value="small_GTP"/>
    <property type="match status" value="2"/>
</dbReference>
<evidence type="ECO:0000256" key="6">
    <source>
        <dbReference type="ARBA" id="ARBA00023134"/>
    </source>
</evidence>
<gene>
    <name evidence="8" type="primary">der</name>
    <name evidence="13" type="ORF">HELGO_WM15138</name>
</gene>
<dbReference type="InterPro" id="IPR003593">
    <property type="entry name" value="AAA+_ATPase"/>
</dbReference>
<comment type="similarity">
    <text evidence="1 8 9 10">Belongs to the TRAFAC class TrmE-Era-EngA-EngB-Septin-like GTPase superfamily. EngA (Der) GTPase family.</text>
</comment>
<dbReference type="AlphaFoldDB" id="A0A6S6TEN1"/>
<feature type="binding site" evidence="8">
    <location>
        <begin position="118"/>
        <end position="121"/>
    </location>
    <ligand>
        <name>GTP</name>
        <dbReference type="ChEBI" id="CHEBI:37565"/>
        <label>1</label>
    </ligand>
</feature>
<feature type="binding site" evidence="8">
    <location>
        <begin position="295"/>
        <end position="298"/>
    </location>
    <ligand>
        <name>GTP</name>
        <dbReference type="ChEBI" id="CHEBI:37565"/>
        <label>2</label>
    </ligand>
</feature>
<dbReference type="Gene3D" id="3.40.50.300">
    <property type="entry name" value="P-loop containing nucleotide triphosphate hydrolases"/>
    <property type="match status" value="2"/>
</dbReference>
<evidence type="ECO:0000256" key="5">
    <source>
        <dbReference type="ARBA" id="ARBA00022741"/>
    </source>
</evidence>
<keyword evidence="4 10" id="KW-0677">Repeat</keyword>
<protein>
    <recommendedName>
        <fullName evidence="2 8">GTPase Der</fullName>
    </recommendedName>
    <alternativeName>
        <fullName evidence="7 8">GTP-binding protein EngA</fullName>
    </alternativeName>
</protein>
<dbReference type="PANTHER" id="PTHR43834:SF6">
    <property type="entry name" value="GTPASE DER"/>
    <property type="match status" value="1"/>
</dbReference>
<dbReference type="FunFam" id="3.30.300.20:FF:000004">
    <property type="entry name" value="GTPase Der"/>
    <property type="match status" value="1"/>
</dbReference>
<dbReference type="NCBIfam" id="TIGR03594">
    <property type="entry name" value="GTPase_EngA"/>
    <property type="match status" value="1"/>
</dbReference>
<evidence type="ECO:0000256" key="9">
    <source>
        <dbReference type="PROSITE-ProRule" id="PRU01049"/>
    </source>
</evidence>
<dbReference type="GO" id="GO:0043022">
    <property type="term" value="F:ribosome binding"/>
    <property type="evidence" value="ECO:0007669"/>
    <property type="project" value="TreeGrafter"/>
</dbReference>
<feature type="binding site" evidence="8">
    <location>
        <begin position="9"/>
        <end position="16"/>
    </location>
    <ligand>
        <name>GTP</name>
        <dbReference type="ChEBI" id="CHEBI:37565"/>
        <label>1</label>
    </ligand>
</feature>
<keyword evidence="5 8" id="KW-0547">Nucleotide-binding</keyword>
<dbReference type="Pfam" id="PF14714">
    <property type="entry name" value="KH_dom-like"/>
    <property type="match status" value="1"/>
</dbReference>
<sequence length="453" mass="50778">MKPVIALVGRPNVGKSTLFNRLTKTRDALVANFPGLTRDRNYGDGKVGQRDYLLIDTGGLSGDNEGIDEHMASQTWAAVEEATAILFLVDGREGINTADHEVMERLRRSGKSIYLIINKTDGVDPDQAKTEFYALGVSKIYTISASHGRGVLSMMEDILIDYPKVDITEEEEEEQGIKLAFVGRPNVGKSTLINRILGEERVVAFDEPGTTRDSVFVPFERDEQRYTLIDTAGVRRRGKIKEAVEKFSIIKTLQAIDSAHVVIMVLDAHQEISDQDAHLLGMILTAGRSLVLAINKWDGLDDDERETIKTQLDRKLPFLDFAESHFISALHGTGVGHLFQSVQDAHASGMLKVPTARLTRILETAVNTHQPPMINGKRIKLRYAHQGGSNPFTIIIHGNQTRKVPESYRRYLMNYFRETLKLKGTQVRVELRTGDNPFEGRKPKKSTRHARHK</sequence>
<evidence type="ECO:0000256" key="8">
    <source>
        <dbReference type="HAMAP-Rule" id="MF_00195"/>
    </source>
</evidence>
<evidence type="ECO:0000256" key="4">
    <source>
        <dbReference type="ARBA" id="ARBA00022737"/>
    </source>
</evidence>
<evidence type="ECO:0000313" key="13">
    <source>
        <dbReference type="EMBL" id="CAA6813851.1"/>
    </source>
</evidence>
<dbReference type="InterPro" id="IPR005225">
    <property type="entry name" value="Small_GTP-bd"/>
</dbReference>
<dbReference type="HAMAP" id="MF_00195">
    <property type="entry name" value="GTPase_Der"/>
    <property type="match status" value="1"/>
</dbReference>
<evidence type="ECO:0000256" key="2">
    <source>
        <dbReference type="ARBA" id="ARBA00020953"/>
    </source>
</evidence>
<dbReference type="InterPro" id="IPR032859">
    <property type="entry name" value="KH_dom-like"/>
</dbReference>
<name>A0A6S6TEN1_9GAMM</name>
<dbReference type="GO" id="GO:0042254">
    <property type="term" value="P:ribosome biogenesis"/>
    <property type="evidence" value="ECO:0007669"/>
    <property type="project" value="UniProtKB-KW"/>
</dbReference>
<dbReference type="CDD" id="cd01895">
    <property type="entry name" value="EngA2"/>
    <property type="match status" value="1"/>
</dbReference>